<accession>A0A9P5P5U4</accession>
<dbReference type="SMART" id="SM00466">
    <property type="entry name" value="SRA"/>
    <property type="match status" value="1"/>
</dbReference>
<gene>
    <name evidence="5" type="ORF">BDP27DRAFT_1453311</name>
</gene>
<evidence type="ECO:0000313" key="5">
    <source>
        <dbReference type="EMBL" id="KAF9059429.1"/>
    </source>
</evidence>
<dbReference type="GO" id="GO:0016567">
    <property type="term" value="P:protein ubiquitination"/>
    <property type="evidence" value="ECO:0007669"/>
    <property type="project" value="TreeGrafter"/>
</dbReference>
<dbReference type="EMBL" id="JADNRY010000302">
    <property type="protein sequence ID" value="KAF9059429.1"/>
    <property type="molecule type" value="Genomic_DNA"/>
</dbReference>
<comment type="caution">
    <text evidence="5">The sequence shown here is derived from an EMBL/GenBank/DDBJ whole genome shotgun (WGS) entry which is preliminary data.</text>
</comment>
<feature type="region of interest" description="Disordered" evidence="3">
    <location>
        <begin position="288"/>
        <end position="310"/>
    </location>
</feature>
<evidence type="ECO:0000256" key="1">
    <source>
        <dbReference type="ARBA" id="ARBA00023242"/>
    </source>
</evidence>
<protein>
    <recommendedName>
        <fullName evidence="4">YDG domain-containing protein</fullName>
    </recommendedName>
</protein>
<keyword evidence="6" id="KW-1185">Reference proteome</keyword>
<evidence type="ECO:0000313" key="6">
    <source>
        <dbReference type="Proteomes" id="UP000772434"/>
    </source>
</evidence>
<sequence length="653" mass="69399">MHNLFKKKKTPKTYSYGSVNGVKVGDIFATRKICSDIGLHGPTQAGIHGNVVYGAYSVVLSGGYEDDEDHGDRFWYTGEGKRAVADSTGAQVEDQKWENKSNKSLKAGNSCNKLPIRVIRGYTLESPYAPDRGYRYDGLYKVTKLLEFEENRAFSCANTSSRSTSFTRTTNEIKPLRQSKLSEDKMSKGHRSSSPDSGKYSTRIQPYASTSKVQAYESEAEETQDGGLFATMPTVVHPDSTGSGPPESDEDVISLFSDDDDRKSKPAYPRVNREFTVRKVLPLEPVSLPKVDKTSGTTTHVPSPSPPPPLQVRLRLSQRKCWQTMPHHPWCRVYVPRRITSAFDASVSTGGDFPAIECSCADAGSFIYSVSPISTVPPALALLPSDTHSVSSTTGPYPLHFLPFPASTPVDAGFGIYSSPSIGRCAPFLGWEPSFASSINQALTANPAFASSVIRAFAANPALATNPPSFESGPSIGISSSAHVATSVRAPKPLPSNANGSGSGSIPATSAPLSIVNANVVDIHTARNGSCPYPYSRPHSATDMTHLVGHNPVPVPAPAAGLIDAARHDPAPTPIIAAPKPTPAPVSSTSTAVHIPAFTPSPSSAAPTLSSSIAPAGPYLYTDTDTDNTDTYLLHICSTPSSQSSPAIYPDSG</sequence>
<evidence type="ECO:0000256" key="3">
    <source>
        <dbReference type="SAM" id="MobiDB-lite"/>
    </source>
</evidence>
<dbReference type="GO" id="GO:0061630">
    <property type="term" value="F:ubiquitin protein ligase activity"/>
    <property type="evidence" value="ECO:0007669"/>
    <property type="project" value="TreeGrafter"/>
</dbReference>
<dbReference type="InterPro" id="IPR045134">
    <property type="entry name" value="UHRF1/2-like"/>
</dbReference>
<feature type="domain" description="YDG" evidence="4">
    <location>
        <begin position="17"/>
        <end position="163"/>
    </location>
</feature>
<feature type="compositionally biased region" description="Low complexity" evidence="3">
    <location>
        <begin position="159"/>
        <end position="170"/>
    </location>
</feature>
<feature type="compositionally biased region" description="Polar residues" evidence="3">
    <location>
        <begin position="192"/>
        <end position="213"/>
    </location>
</feature>
<proteinExistence type="predicted"/>
<dbReference type="InterPro" id="IPR015947">
    <property type="entry name" value="PUA-like_sf"/>
</dbReference>
<comment type="subcellular location">
    <subcellularLocation>
        <location evidence="2">Nucleus</location>
    </subcellularLocation>
</comment>
<dbReference type="InterPro" id="IPR003105">
    <property type="entry name" value="SRA_YDG"/>
</dbReference>
<dbReference type="Proteomes" id="UP000772434">
    <property type="component" value="Unassembled WGS sequence"/>
</dbReference>
<reference evidence="5" key="1">
    <citation type="submission" date="2020-11" db="EMBL/GenBank/DDBJ databases">
        <authorList>
            <consortium name="DOE Joint Genome Institute"/>
            <person name="Ahrendt S."/>
            <person name="Riley R."/>
            <person name="Andreopoulos W."/>
            <person name="Labutti K."/>
            <person name="Pangilinan J."/>
            <person name="Ruiz-Duenas F.J."/>
            <person name="Barrasa J.M."/>
            <person name="Sanchez-Garcia M."/>
            <person name="Camarero S."/>
            <person name="Miyauchi S."/>
            <person name="Serrano A."/>
            <person name="Linde D."/>
            <person name="Babiker R."/>
            <person name="Drula E."/>
            <person name="Ayuso-Fernandez I."/>
            <person name="Pacheco R."/>
            <person name="Padilla G."/>
            <person name="Ferreira P."/>
            <person name="Barriuso J."/>
            <person name="Kellner H."/>
            <person name="Castanera R."/>
            <person name="Alfaro M."/>
            <person name="Ramirez L."/>
            <person name="Pisabarro A.G."/>
            <person name="Kuo A."/>
            <person name="Tritt A."/>
            <person name="Lipzen A."/>
            <person name="He G."/>
            <person name="Yan M."/>
            <person name="Ng V."/>
            <person name="Cullen D."/>
            <person name="Martin F."/>
            <person name="Rosso M.-N."/>
            <person name="Henrissat B."/>
            <person name="Hibbett D."/>
            <person name="Martinez A.T."/>
            <person name="Grigoriev I.V."/>
        </authorList>
    </citation>
    <scope>NUCLEOTIDE SEQUENCE</scope>
    <source>
        <strain evidence="5">AH 40177</strain>
    </source>
</reference>
<dbReference type="OrthoDB" id="2270193at2759"/>
<dbReference type="PANTHER" id="PTHR14140">
    <property type="entry name" value="E3 UBIQUITIN-PROTEIN LIGASE UHRF-RELATED"/>
    <property type="match status" value="1"/>
</dbReference>
<dbReference type="Pfam" id="PF02182">
    <property type="entry name" value="SAD_SRA"/>
    <property type="match status" value="1"/>
</dbReference>
<dbReference type="Gene3D" id="2.30.280.10">
    <property type="entry name" value="SRA-YDG"/>
    <property type="match status" value="1"/>
</dbReference>
<dbReference type="PROSITE" id="PS51015">
    <property type="entry name" value="YDG"/>
    <property type="match status" value="1"/>
</dbReference>
<keyword evidence="1 2" id="KW-0539">Nucleus</keyword>
<organism evidence="5 6">
    <name type="scientific">Rhodocollybia butyracea</name>
    <dbReference type="NCBI Taxonomy" id="206335"/>
    <lineage>
        <taxon>Eukaryota</taxon>
        <taxon>Fungi</taxon>
        <taxon>Dikarya</taxon>
        <taxon>Basidiomycota</taxon>
        <taxon>Agaricomycotina</taxon>
        <taxon>Agaricomycetes</taxon>
        <taxon>Agaricomycetidae</taxon>
        <taxon>Agaricales</taxon>
        <taxon>Marasmiineae</taxon>
        <taxon>Omphalotaceae</taxon>
        <taxon>Rhodocollybia</taxon>
    </lineage>
</organism>
<feature type="region of interest" description="Disordered" evidence="3">
    <location>
        <begin position="159"/>
        <end position="267"/>
    </location>
</feature>
<dbReference type="SUPFAM" id="SSF88697">
    <property type="entry name" value="PUA domain-like"/>
    <property type="match status" value="1"/>
</dbReference>
<dbReference type="PANTHER" id="PTHR14140:SF27">
    <property type="entry name" value="OS04G0289800 PROTEIN"/>
    <property type="match status" value="1"/>
</dbReference>
<name>A0A9P5P5U4_9AGAR</name>
<dbReference type="GO" id="GO:0044027">
    <property type="term" value="P:negative regulation of gene expression via chromosomal CpG island methylation"/>
    <property type="evidence" value="ECO:0007669"/>
    <property type="project" value="TreeGrafter"/>
</dbReference>
<dbReference type="AlphaFoldDB" id="A0A9P5P5U4"/>
<evidence type="ECO:0000259" key="4">
    <source>
        <dbReference type="PROSITE" id="PS51015"/>
    </source>
</evidence>
<evidence type="ECO:0000256" key="2">
    <source>
        <dbReference type="PROSITE-ProRule" id="PRU00358"/>
    </source>
</evidence>
<dbReference type="GO" id="GO:0005634">
    <property type="term" value="C:nucleus"/>
    <property type="evidence" value="ECO:0007669"/>
    <property type="project" value="UniProtKB-SubCell"/>
</dbReference>
<dbReference type="InterPro" id="IPR036987">
    <property type="entry name" value="SRA-YDG_sf"/>
</dbReference>